<dbReference type="EMBL" id="KJ605116">
    <property type="protein sequence ID" value="AIA58515.1"/>
    <property type="molecule type" value="Genomic_DNA"/>
</dbReference>
<dbReference type="InterPro" id="IPR018583">
    <property type="entry name" value="CLCuD_DNA-betaC1"/>
</dbReference>
<feature type="domain" description="Cotton leaf-curl disease DNA-betaC1" evidence="1">
    <location>
        <begin position="10"/>
        <end position="126"/>
    </location>
</feature>
<reference evidence="2" key="1">
    <citation type="submission" date="2014-03" db="EMBL/GenBank/DDBJ databases">
        <title>Diversity of begomovirus-associated beta satellites of tomato in India.</title>
        <authorList>
            <person name="Swarnalatha P."/>
            <person name="Venkataravanappa V."/>
            <person name="Jalali S."/>
            <person name="Krishna Reddy M."/>
        </authorList>
    </citation>
    <scope>NUCLEOTIDE SEQUENCE</scope>
    <source>
        <strain evidence="2">India:Kolkatta:TC349:2011</strain>
    </source>
</reference>
<evidence type="ECO:0000313" key="2">
    <source>
        <dbReference type="EMBL" id="AIA58515.1"/>
    </source>
</evidence>
<protein>
    <submittedName>
        <fullName evidence="2">C1 protein</fullName>
    </submittedName>
</protein>
<organism evidence="2">
    <name type="scientific">Tomato leaf curl Joydebpur betasatellite</name>
    <dbReference type="NCBI Taxonomy" id="436243"/>
    <lineage>
        <taxon>Viruses</taxon>
        <taxon>Viruses incertae sedis</taxon>
        <taxon>Tolecusatellitidae</taxon>
        <taxon>Betasatellite</taxon>
        <taxon>Betasatellite solanijoydebpurense</taxon>
    </lineage>
</organism>
<name>A0A060A3X6_9VIRU</name>
<accession>A0A060A3X6</accession>
<evidence type="ECO:0000259" key="1">
    <source>
        <dbReference type="Pfam" id="PF09593"/>
    </source>
</evidence>
<proteinExistence type="predicted"/>
<dbReference type="Pfam" id="PF09593">
    <property type="entry name" value="Pathogen_betaC1"/>
    <property type="match status" value="1"/>
</dbReference>
<sequence length="126" mass="14517">MFKLTELIMTIKYDNRNGMEFTVNVKLTNDTSIMVHVDLTSTRSPALAKAKFRIPYGHHGFIGPFDFNNIEEGICHLLKLMYKDSTIRAFRREDMVESIDMLMMNEAPVVNIDVIGEYDMDINAHV</sequence>